<keyword evidence="1" id="KW-1133">Transmembrane helix</keyword>
<dbReference type="AlphaFoldDB" id="A0A0A9CXF7"/>
<reference evidence="2" key="1">
    <citation type="submission" date="2014-09" db="EMBL/GenBank/DDBJ databases">
        <authorList>
            <person name="Magalhaes I.L.F."/>
            <person name="Oliveira U."/>
            <person name="Santos F.R."/>
            <person name="Vidigal T.H.D.A."/>
            <person name="Brescovit A.D."/>
            <person name="Santos A.J."/>
        </authorList>
    </citation>
    <scope>NUCLEOTIDE SEQUENCE</scope>
    <source>
        <tissue evidence="2">Shoot tissue taken approximately 20 cm above the soil surface</tissue>
    </source>
</reference>
<evidence type="ECO:0000313" key="2">
    <source>
        <dbReference type="EMBL" id="JAD78070.1"/>
    </source>
</evidence>
<organism evidence="2">
    <name type="scientific">Arundo donax</name>
    <name type="common">Giant reed</name>
    <name type="synonym">Donax arundinaceus</name>
    <dbReference type="NCBI Taxonomy" id="35708"/>
    <lineage>
        <taxon>Eukaryota</taxon>
        <taxon>Viridiplantae</taxon>
        <taxon>Streptophyta</taxon>
        <taxon>Embryophyta</taxon>
        <taxon>Tracheophyta</taxon>
        <taxon>Spermatophyta</taxon>
        <taxon>Magnoliopsida</taxon>
        <taxon>Liliopsida</taxon>
        <taxon>Poales</taxon>
        <taxon>Poaceae</taxon>
        <taxon>PACMAD clade</taxon>
        <taxon>Arundinoideae</taxon>
        <taxon>Arundineae</taxon>
        <taxon>Arundo</taxon>
    </lineage>
</organism>
<reference evidence="2" key="2">
    <citation type="journal article" date="2015" name="Data Brief">
        <title>Shoot transcriptome of the giant reed, Arundo donax.</title>
        <authorList>
            <person name="Barrero R.A."/>
            <person name="Guerrero F.D."/>
            <person name="Moolhuijzen P."/>
            <person name="Goolsby J.A."/>
            <person name="Tidwell J."/>
            <person name="Bellgard S.E."/>
            <person name="Bellgard M.I."/>
        </authorList>
    </citation>
    <scope>NUCLEOTIDE SEQUENCE</scope>
    <source>
        <tissue evidence="2">Shoot tissue taken approximately 20 cm above the soil surface</tissue>
    </source>
</reference>
<sequence>MHISAISIIYLVNIERSYGLQLRLHNILFPWRSYRLTSGHLFRHLRTTIQQLQLVLSCEFFEILPFQVIIKWWLALLSLFLSQWVLAVFHIYQRFSLSYSVLFACVRMVV</sequence>
<keyword evidence="1" id="KW-0472">Membrane</keyword>
<protein>
    <submittedName>
        <fullName evidence="2">TOR</fullName>
    </submittedName>
</protein>
<proteinExistence type="predicted"/>
<dbReference type="EMBL" id="GBRH01219825">
    <property type="protein sequence ID" value="JAD78070.1"/>
    <property type="molecule type" value="Transcribed_RNA"/>
</dbReference>
<evidence type="ECO:0000256" key="1">
    <source>
        <dbReference type="SAM" id="Phobius"/>
    </source>
</evidence>
<accession>A0A0A9CXF7</accession>
<feature type="transmembrane region" description="Helical" evidence="1">
    <location>
        <begin position="72"/>
        <end position="92"/>
    </location>
</feature>
<name>A0A0A9CXF7_ARUDO</name>
<keyword evidence="1" id="KW-0812">Transmembrane</keyword>